<dbReference type="InterPro" id="IPR001190">
    <property type="entry name" value="SRCR"/>
</dbReference>
<dbReference type="OrthoDB" id="536948at2759"/>
<dbReference type="Gene3D" id="3.10.250.10">
    <property type="entry name" value="SRCR-like domain"/>
    <property type="match status" value="2"/>
</dbReference>
<evidence type="ECO:0000259" key="3">
    <source>
        <dbReference type="PROSITE" id="PS50287"/>
    </source>
</evidence>
<evidence type="ECO:0000313" key="5">
    <source>
        <dbReference type="Proteomes" id="UP000287033"/>
    </source>
</evidence>
<feature type="disulfide bond" evidence="2">
    <location>
        <begin position="70"/>
        <end position="80"/>
    </location>
</feature>
<gene>
    <name evidence="4" type="ORF">chiPu_0021541</name>
</gene>
<name>A0A401RH63_CHIPU</name>
<dbReference type="Pfam" id="PF00530">
    <property type="entry name" value="SRCR"/>
    <property type="match status" value="2"/>
</dbReference>
<organism evidence="4 5">
    <name type="scientific">Chiloscyllium punctatum</name>
    <name type="common">Brownbanded bambooshark</name>
    <name type="synonym">Hemiscyllium punctatum</name>
    <dbReference type="NCBI Taxonomy" id="137246"/>
    <lineage>
        <taxon>Eukaryota</taxon>
        <taxon>Metazoa</taxon>
        <taxon>Chordata</taxon>
        <taxon>Craniata</taxon>
        <taxon>Vertebrata</taxon>
        <taxon>Chondrichthyes</taxon>
        <taxon>Elasmobranchii</taxon>
        <taxon>Galeomorphii</taxon>
        <taxon>Galeoidea</taxon>
        <taxon>Orectolobiformes</taxon>
        <taxon>Hemiscylliidae</taxon>
        <taxon>Chiloscyllium</taxon>
    </lineage>
</organism>
<dbReference type="GO" id="GO:0016020">
    <property type="term" value="C:membrane"/>
    <property type="evidence" value="ECO:0007669"/>
    <property type="project" value="InterPro"/>
</dbReference>
<dbReference type="AlphaFoldDB" id="A0A401RH63"/>
<feature type="domain" description="SRCR" evidence="3">
    <location>
        <begin position="106"/>
        <end position="204"/>
    </location>
</feature>
<dbReference type="PROSITE" id="PS50287">
    <property type="entry name" value="SRCR_2"/>
    <property type="match status" value="2"/>
</dbReference>
<keyword evidence="5" id="KW-1185">Reference proteome</keyword>
<feature type="disulfide bond" evidence="2">
    <location>
        <begin position="173"/>
        <end position="183"/>
    </location>
</feature>
<feature type="disulfide bond" evidence="2">
    <location>
        <begin position="26"/>
        <end position="90"/>
    </location>
</feature>
<comment type="caution">
    <text evidence="2">Lacks conserved residue(s) required for the propagation of feature annotation.</text>
</comment>
<dbReference type="SMART" id="SM00202">
    <property type="entry name" value="SR"/>
    <property type="match status" value="2"/>
</dbReference>
<dbReference type="PANTHER" id="PTHR48071">
    <property type="entry name" value="SRCR DOMAIN-CONTAINING PROTEIN"/>
    <property type="match status" value="1"/>
</dbReference>
<evidence type="ECO:0000313" key="4">
    <source>
        <dbReference type="EMBL" id="GCC17471.1"/>
    </source>
</evidence>
<feature type="disulfide bond" evidence="2">
    <location>
        <begin position="39"/>
        <end position="100"/>
    </location>
</feature>
<proteinExistence type="predicted"/>
<protein>
    <recommendedName>
        <fullName evidence="3">SRCR domain-containing protein</fullName>
    </recommendedName>
</protein>
<sequence>MRLVRGNNICSGRVEVYRDSTWGTICDNGWDINEAKVVCRVLNCGTAVSATSGTYYGEGTGRIWLDNVSCDGTESVLAQCSAKSAVARNCTSKTLAGVICSGPLPIRLVNNTHMCSGRVEIYGRSGWRNTCNNSWDLNSANVVCRMLNCGKVLKATTYLQEGTANISMFNIRCTGKEAALDQCAASVSAEQHCTHRNVAGVICSDVDQKRVVGRVHFSLTGGNLCPSDPQVTETLKKVISSILASIRGGRLLKVEVNPSLSCVNRRKTQPN</sequence>
<comment type="caution">
    <text evidence="4">The sequence shown here is derived from an EMBL/GenBank/DDBJ whole genome shotgun (WGS) entry which is preliminary data.</text>
</comment>
<dbReference type="FunFam" id="3.10.250.10:FF:000002">
    <property type="entry name" value="Scavenger receptor cysteine-rich type 1 protein M130"/>
    <property type="match status" value="1"/>
</dbReference>
<feature type="domain" description="SRCR" evidence="3">
    <location>
        <begin position="1"/>
        <end position="101"/>
    </location>
</feature>
<dbReference type="FunFam" id="3.10.250.10:FF:000013">
    <property type="entry name" value="CD163 molecule like 1"/>
    <property type="match status" value="1"/>
</dbReference>
<keyword evidence="1 2" id="KW-1015">Disulfide bond</keyword>
<dbReference type="PANTHER" id="PTHR48071:SF18">
    <property type="entry name" value="DELETED IN MALIGNANT BRAIN TUMORS 1 PROTEIN-RELATED"/>
    <property type="match status" value="1"/>
</dbReference>
<dbReference type="SUPFAM" id="SSF56487">
    <property type="entry name" value="SRCR-like"/>
    <property type="match status" value="2"/>
</dbReference>
<dbReference type="OMA" id="TANISMF"/>
<accession>A0A401RH63</accession>
<dbReference type="STRING" id="137246.A0A401RH63"/>
<evidence type="ECO:0000256" key="1">
    <source>
        <dbReference type="ARBA" id="ARBA00023157"/>
    </source>
</evidence>
<dbReference type="Proteomes" id="UP000287033">
    <property type="component" value="Unassembled WGS sequence"/>
</dbReference>
<evidence type="ECO:0000256" key="2">
    <source>
        <dbReference type="PROSITE-ProRule" id="PRU00196"/>
    </source>
</evidence>
<dbReference type="EMBL" id="BEZZ01004129">
    <property type="protein sequence ID" value="GCC17471.1"/>
    <property type="molecule type" value="Genomic_DNA"/>
</dbReference>
<dbReference type="PRINTS" id="PR00258">
    <property type="entry name" value="SPERACTRCPTR"/>
</dbReference>
<reference evidence="4 5" key="1">
    <citation type="journal article" date="2018" name="Nat. Ecol. Evol.">
        <title>Shark genomes provide insights into elasmobranch evolution and the origin of vertebrates.</title>
        <authorList>
            <person name="Hara Y"/>
            <person name="Yamaguchi K"/>
            <person name="Onimaru K"/>
            <person name="Kadota M"/>
            <person name="Koyanagi M"/>
            <person name="Keeley SD"/>
            <person name="Tatsumi K"/>
            <person name="Tanaka K"/>
            <person name="Motone F"/>
            <person name="Kageyama Y"/>
            <person name="Nozu R"/>
            <person name="Adachi N"/>
            <person name="Nishimura O"/>
            <person name="Nakagawa R"/>
            <person name="Tanegashima C"/>
            <person name="Kiyatake I"/>
            <person name="Matsumoto R"/>
            <person name="Murakumo K"/>
            <person name="Nishida K"/>
            <person name="Terakita A"/>
            <person name="Kuratani S"/>
            <person name="Sato K"/>
            <person name="Hyodo S Kuraku.S."/>
        </authorList>
    </citation>
    <scope>NUCLEOTIDE SEQUENCE [LARGE SCALE GENOMIC DNA]</scope>
</reference>
<dbReference type="InterPro" id="IPR036772">
    <property type="entry name" value="SRCR-like_dom_sf"/>
</dbReference>